<dbReference type="PROSITE" id="PS51007">
    <property type="entry name" value="CYTC"/>
    <property type="match status" value="2"/>
</dbReference>
<evidence type="ECO:0000313" key="12">
    <source>
        <dbReference type="EMBL" id="TSH94231.1"/>
    </source>
</evidence>
<dbReference type="AlphaFoldDB" id="A0A556AMX5"/>
<evidence type="ECO:0000256" key="8">
    <source>
        <dbReference type="PIRSR" id="PIRSR000005-1"/>
    </source>
</evidence>
<sequence length="218" mass="22784">MLLASSLMIGVSFVVPSHAAEGVAKPDAKRGASLFEQGDAARGLVSCASCHGAAGDSSIEANPKLAGQPASYIQHQLRDLRPGPDGAPPVRVSPVMNPMAQPLSDQDIADLSLYIATQTVQNPATAGHEDLVELGQKIWRGGIASKNVPACAACHGADGAGIPGQYPYLGGQFSSYIQTQLEHFRSGERSSNQPMHDIALRLTDAEIRAVSDYAAGLR</sequence>
<feature type="binding site" description="axial binding residue" evidence="9">
    <location>
        <position position="96"/>
    </location>
    <ligand>
        <name>heme c</name>
        <dbReference type="ChEBI" id="CHEBI:61717"/>
        <label>1</label>
    </ligand>
    <ligandPart>
        <name>Fe</name>
        <dbReference type="ChEBI" id="CHEBI:18248"/>
    </ligandPart>
</feature>
<keyword evidence="5" id="KW-0574">Periplasm</keyword>
<dbReference type="PANTHER" id="PTHR33751">
    <property type="entry name" value="CBB3-TYPE CYTOCHROME C OXIDASE SUBUNIT FIXP"/>
    <property type="match status" value="1"/>
</dbReference>
<keyword evidence="7 9" id="KW-0408">Iron</keyword>
<organism evidence="12 13">
    <name type="scientific">Verticiella sediminum</name>
    <dbReference type="NCBI Taxonomy" id="1247510"/>
    <lineage>
        <taxon>Bacteria</taxon>
        <taxon>Pseudomonadati</taxon>
        <taxon>Pseudomonadota</taxon>
        <taxon>Betaproteobacteria</taxon>
        <taxon>Burkholderiales</taxon>
        <taxon>Alcaligenaceae</taxon>
        <taxon>Verticiella</taxon>
    </lineage>
</organism>
<evidence type="ECO:0000313" key="13">
    <source>
        <dbReference type="Proteomes" id="UP000318405"/>
    </source>
</evidence>
<dbReference type="SUPFAM" id="SSF46626">
    <property type="entry name" value="Cytochrome c"/>
    <property type="match status" value="2"/>
</dbReference>
<dbReference type="OrthoDB" id="9773456at2"/>
<feature type="domain" description="Cytochrome c" evidence="11">
    <location>
        <begin position="130"/>
        <end position="218"/>
    </location>
</feature>
<keyword evidence="3 8" id="KW-0349">Heme</keyword>
<evidence type="ECO:0000256" key="10">
    <source>
        <dbReference type="SAM" id="SignalP"/>
    </source>
</evidence>
<comment type="subcellular location">
    <subcellularLocation>
        <location evidence="1">Periplasm</location>
    </subcellularLocation>
</comment>
<comment type="PTM">
    <text evidence="8">Binds 2 heme c groups covalently per subunit.</text>
</comment>
<feature type="binding site" description="axial binding residue" evidence="9">
    <location>
        <position position="51"/>
    </location>
    <ligand>
        <name>heme c</name>
        <dbReference type="ChEBI" id="CHEBI:61717"/>
        <label>1</label>
    </ligand>
    <ligandPart>
        <name>Fe</name>
        <dbReference type="ChEBI" id="CHEBI:18248"/>
    </ligandPart>
</feature>
<feature type="binding site" description="covalent" evidence="8">
    <location>
        <position position="47"/>
    </location>
    <ligand>
        <name>heme c</name>
        <dbReference type="ChEBI" id="CHEBI:61717"/>
        <label>1</label>
    </ligand>
</feature>
<protein>
    <submittedName>
        <fullName evidence="12">Cytochrome c4</fullName>
    </submittedName>
</protein>
<gene>
    <name evidence="12" type="ORF">FOZ76_12730</name>
</gene>
<feature type="domain" description="Cytochrome c" evidence="11">
    <location>
        <begin position="26"/>
        <end position="119"/>
    </location>
</feature>
<evidence type="ECO:0000259" key="11">
    <source>
        <dbReference type="PROSITE" id="PS51007"/>
    </source>
</evidence>
<evidence type="ECO:0000256" key="6">
    <source>
        <dbReference type="ARBA" id="ARBA00022982"/>
    </source>
</evidence>
<evidence type="ECO:0000256" key="9">
    <source>
        <dbReference type="PIRSR" id="PIRSR000005-2"/>
    </source>
</evidence>
<dbReference type="PANTHER" id="PTHR33751:SF9">
    <property type="entry name" value="CYTOCHROME C4"/>
    <property type="match status" value="1"/>
</dbReference>
<evidence type="ECO:0000256" key="5">
    <source>
        <dbReference type="ARBA" id="ARBA00022764"/>
    </source>
</evidence>
<dbReference type="GO" id="GO:0020037">
    <property type="term" value="F:heme binding"/>
    <property type="evidence" value="ECO:0007669"/>
    <property type="project" value="InterPro"/>
</dbReference>
<feature type="binding site" description="axial binding residue" evidence="9">
    <location>
        <position position="155"/>
    </location>
    <ligand>
        <name>heme c</name>
        <dbReference type="ChEBI" id="CHEBI:61717"/>
        <label>2</label>
    </ligand>
    <ligandPart>
        <name>Fe</name>
        <dbReference type="ChEBI" id="CHEBI:18248"/>
    </ligandPart>
</feature>
<feature type="binding site" description="covalent" evidence="8">
    <location>
        <position position="151"/>
    </location>
    <ligand>
        <name>heme c</name>
        <dbReference type="ChEBI" id="CHEBI:61717"/>
        <label>2</label>
    </ligand>
</feature>
<dbReference type="InterPro" id="IPR050597">
    <property type="entry name" value="Cytochrome_c_Oxidase_Subunit"/>
</dbReference>
<feature type="chain" id="PRO_5022065221" evidence="10">
    <location>
        <begin position="20"/>
        <end position="218"/>
    </location>
</feature>
<feature type="binding site" description="axial binding residue" evidence="9">
    <location>
        <position position="195"/>
    </location>
    <ligand>
        <name>heme c</name>
        <dbReference type="ChEBI" id="CHEBI:61717"/>
        <label>2</label>
    </ligand>
    <ligandPart>
        <name>Fe</name>
        <dbReference type="ChEBI" id="CHEBI:18248"/>
    </ligandPart>
</feature>
<dbReference type="GO" id="GO:0005506">
    <property type="term" value="F:iron ion binding"/>
    <property type="evidence" value="ECO:0007669"/>
    <property type="project" value="InterPro"/>
</dbReference>
<dbReference type="Pfam" id="PF00034">
    <property type="entry name" value="Cytochrom_C"/>
    <property type="match status" value="2"/>
</dbReference>
<feature type="signal peptide" evidence="10">
    <location>
        <begin position="1"/>
        <end position="19"/>
    </location>
</feature>
<accession>A0A556AMX5</accession>
<dbReference type="InterPro" id="IPR024167">
    <property type="entry name" value="Cytochrome_c4-like"/>
</dbReference>
<dbReference type="InterPro" id="IPR036909">
    <property type="entry name" value="Cyt_c-like_dom_sf"/>
</dbReference>
<evidence type="ECO:0000256" key="4">
    <source>
        <dbReference type="ARBA" id="ARBA00022723"/>
    </source>
</evidence>
<feature type="binding site" description="covalent" evidence="8">
    <location>
        <position position="154"/>
    </location>
    <ligand>
        <name>heme c</name>
        <dbReference type="ChEBI" id="CHEBI:61717"/>
        <label>2</label>
    </ligand>
</feature>
<evidence type="ECO:0000256" key="7">
    <source>
        <dbReference type="ARBA" id="ARBA00023004"/>
    </source>
</evidence>
<keyword evidence="10" id="KW-0732">Signal</keyword>
<feature type="binding site" description="covalent" evidence="8">
    <location>
        <position position="50"/>
    </location>
    <ligand>
        <name>heme c</name>
        <dbReference type="ChEBI" id="CHEBI:61717"/>
        <label>1</label>
    </ligand>
</feature>
<evidence type="ECO:0000256" key="2">
    <source>
        <dbReference type="ARBA" id="ARBA00022448"/>
    </source>
</evidence>
<evidence type="ECO:0000256" key="3">
    <source>
        <dbReference type="ARBA" id="ARBA00022617"/>
    </source>
</evidence>
<dbReference type="Proteomes" id="UP000318405">
    <property type="component" value="Unassembled WGS sequence"/>
</dbReference>
<comment type="caution">
    <text evidence="12">The sequence shown here is derived from an EMBL/GenBank/DDBJ whole genome shotgun (WGS) entry which is preliminary data.</text>
</comment>
<keyword evidence="2" id="KW-0813">Transport</keyword>
<keyword evidence="13" id="KW-1185">Reference proteome</keyword>
<name>A0A556AMX5_9BURK</name>
<dbReference type="InterPro" id="IPR009056">
    <property type="entry name" value="Cyt_c-like_dom"/>
</dbReference>
<dbReference type="PIRSF" id="PIRSF000005">
    <property type="entry name" value="Cytochrome_c4"/>
    <property type="match status" value="1"/>
</dbReference>
<dbReference type="EMBL" id="VLTJ01000025">
    <property type="protein sequence ID" value="TSH94231.1"/>
    <property type="molecule type" value="Genomic_DNA"/>
</dbReference>
<dbReference type="GO" id="GO:0009055">
    <property type="term" value="F:electron transfer activity"/>
    <property type="evidence" value="ECO:0007669"/>
    <property type="project" value="InterPro"/>
</dbReference>
<proteinExistence type="predicted"/>
<keyword evidence="6" id="KW-0249">Electron transport</keyword>
<reference evidence="12 13" key="1">
    <citation type="submission" date="2019-07" db="EMBL/GenBank/DDBJ databases">
        <title>Qingshengfaniella alkalisoli gen. nov., sp. nov., isolated from saline soil.</title>
        <authorList>
            <person name="Xu L."/>
            <person name="Huang X.-X."/>
            <person name="Sun J.-Q."/>
        </authorList>
    </citation>
    <scope>NUCLEOTIDE SEQUENCE [LARGE SCALE GENOMIC DNA]</scope>
    <source>
        <strain evidence="12 13">DSM 27279</strain>
    </source>
</reference>
<dbReference type="GO" id="GO:0042597">
    <property type="term" value="C:periplasmic space"/>
    <property type="evidence" value="ECO:0007669"/>
    <property type="project" value="UniProtKB-SubCell"/>
</dbReference>
<evidence type="ECO:0000256" key="1">
    <source>
        <dbReference type="ARBA" id="ARBA00004418"/>
    </source>
</evidence>
<keyword evidence="4 9" id="KW-0479">Metal-binding</keyword>
<dbReference type="Gene3D" id="1.10.760.10">
    <property type="entry name" value="Cytochrome c-like domain"/>
    <property type="match status" value="2"/>
</dbReference>